<dbReference type="RefSeq" id="WP_060927387.1">
    <property type="nucleotide sequence ID" value="NZ_FNSQ01000005.1"/>
</dbReference>
<accession>A0A1H4L825</accession>
<feature type="domain" description="NAD-dependent epimerase/dehydratase" evidence="1">
    <location>
        <begin position="8"/>
        <end position="213"/>
    </location>
</feature>
<dbReference type="InterPro" id="IPR001509">
    <property type="entry name" value="Epimerase_deHydtase"/>
</dbReference>
<dbReference type="GO" id="GO:0004029">
    <property type="term" value="F:aldehyde dehydrogenase (NAD+) activity"/>
    <property type="evidence" value="ECO:0007669"/>
    <property type="project" value="TreeGrafter"/>
</dbReference>
<dbReference type="Gene3D" id="3.40.50.720">
    <property type="entry name" value="NAD(P)-binding Rossmann-like Domain"/>
    <property type="match status" value="1"/>
</dbReference>
<protein>
    <submittedName>
        <fullName evidence="2">Nucleoside-diphosphate-sugar epimerase</fullName>
    </submittedName>
</protein>
<dbReference type="PANTHER" id="PTHR48079">
    <property type="entry name" value="PROTEIN YEEZ"/>
    <property type="match status" value="1"/>
</dbReference>
<dbReference type="PANTHER" id="PTHR48079:SF6">
    <property type="entry name" value="NAD(P)-BINDING DOMAIN-CONTAINING PROTEIN-RELATED"/>
    <property type="match status" value="1"/>
</dbReference>
<dbReference type="InterPro" id="IPR051783">
    <property type="entry name" value="NAD(P)-dependent_oxidoreduct"/>
</dbReference>
<evidence type="ECO:0000259" key="1">
    <source>
        <dbReference type="Pfam" id="PF01370"/>
    </source>
</evidence>
<evidence type="ECO:0000313" key="2">
    <source>
        <dbReference type="EMBL" id="SEB66598.1"/>
    </source>
</evidence>
<proteinExistence type="predicted"/>
<dbReference type="AlphaFoldDB" id="A0A1H4L825"/>
<sequence length="315" mass="33492">MKTEVHAVIGATGATGRVIVRELSGQGIPVRAVSRRGAPSSLPGVQAVAADALDSGSLTAALEGVDVVYHCVMPTFARWQADFPRMTRAIADAAGKAGARLVFADDTWMYGKVEGLISERTPENPVSHKGVLRAWLAEMLLTSHFRGDVPVVIGRASELYGPGVGSLLGANFLGAIAKGKRPLYIGDPDLPITPTYIEDFARSLIVLGRAPESFGRTWIVPTPLPTTGRKLMRIASSQVGAAPRLHKIGSGVGKTLGLVWPLAREGAEMIYQFEQPFVVDGSDFTATFGSSPTSYDAAIASTIAWYRDADSRSTR</sequence>
<gene>
    <name evidence="2" type="ORF">SAMN04489807_1689</name>
</gene>
<evidence type="ECO:0000313" key="3">
    <source>
        <dbReference type="Proteomes" id="UP000183750"/>
    </source>
</evidence>
<dbReference type="SUPFAM" id="SSF51735">
    <property type="entry name" value="NAD(P)-binding Rossmann-fold domains"/>
    <property type="match status" value="1"/>
</dbReference>
<name>A0A1H4L825_9MICO</name>
<dbReference type="GO" id="GO:0005737">
    <property type="term" value="C:cytoplasm"/>
    <property type="evidence" value="ECO:0007669"/>
    <property type="project" value="TreeGrafter"/>
</dbReference>
<keyword evidence="3" id="KW-1185">Reference proteome</keyword>
<dbReference type="Pfam" id="PF01370">
    <property type="entry name" value="Epimerase"/>
    <property type="match status" value="1"/>
</dbReference>
<dbReference type="InterPro" id="IPR036291">
    <property type="entry name" value="NAD(P)-bd_dom_sf"/>
</dbReference>
<reference evidence="3" key="1">
    <citation type="submission" date="2016-10" db="EMBL/GenBank/DDBJ databases">
        <authorList>
            <person name="Varghese N."/>
            <person name="Submissions S."/>
        </authorList>
    </citation>
    <scope>NUCLEOTIDE SEQUENCE [LARGE SCALE GENOMIC DNA]</scope>
    <source>
        <strain evidence="3">DSM 16089</strain>
    </source>
</reference>
<dbReference type="Proteomes" id="UP000183750">
    <property type="component" value="Unassembled WGS sequence"/>
</dbReference>
<dbReference type="OrthoDB" id="8205493at2"/>
<organism evidence="2 3">
    <name type="scientific">Microbacterium hydrocarbonoxydans</name>
    <dbReference type="NCBI Taxonomy" id="273678"/>
    <lineage>
        <taxon>Bacteria</taxon>
        <taxon>Bacillati</taxon>
        <taxon>Actinomycetota</taxon>
        <taxon>Actinomycetes</taxon>
        <taxon>Micrococcales</taxon>
        <taxon>Microbacteriaceae</taxon>
        <taxon>Microbacterium</taxon>
    </lineage>
</organism>
<dbReference type="EMBL" id="FNSQ01000005">
    <property type="protein sequence ID" value="SEB66598.1"/>
    <property type="molecule type" value="Genomic_DNA"/>
</dbReference>